<sequence length="210" mass="24502">MPKGNKSKEELEEENQTLQKELNALKNEKAGSDKKNEELRRIHLRQENRAKQLCKDINELTADNETLCDAVVALKTTNSTLRNNITAMDMNVAEWEKYASEGRDELAQLNLYTDGLEERLERQRAKIKELEARLTDVQERNEDLEDRLVAKKIKAQALKAEYDELERSNKALWTTINYLDEVIDEDQAEVMRLRQGVLVLKEHWESSMQE</sequence>
<protein>
    <submittedName>
        <fullName evidence="3">Uncharacterized protein</fullName>
    </submittedName>
</protein>
<keyword evidence="1" id="KW-0175">Coiled coil</keyword>
<keyword evidence="4" id="KW-1185">Reference proteome</keyword>
<gene>
    <name evidence="3" type="ORF">AWRI4620_LOCUS6436</name>
</gene>
<dbReference type="OrthoDB" id="3942439at2759"/>
<evidence type="ECO:0000256" key="2">
    <source>
        <dbReference type="SAM" id="MobiDB-lite"/>
    </source>
</evidence>
<evidence type="ECO:0000313" key="4">
    <source>
        <dbReference type="Proteomes" id="UP000745764"/>
    </source>
</evidence>
<dbReference type="Gene3D" id="1.10.287.1490">
    <property type="match status" value="1"/>
</dbReference>
<dbReference type="Proteomes" id="UP000745764">
    <property type="component" value="Unassembled WGS sequence"/>
</dbReference>
<name>A0A9N8KJT5_9PEZI</name>
<dbReference type="AlphaFoldDB" id="A0A9N8KJT5"/>
<accession>A0A9N8KJT5</accession>
<proteinExistence type="predicted"/>
<comment type="caution">
    <text evidence="3">The sequence shown here is derived from an EMBL/GenBank/DDBJ whole genome shotgun (WGS) entry which is preliminary data.</text>
</comment>
<feature type="compositionally biased region" description="Basic and acidic residues" evidence="2">
    <location>
        <begin position="26"/>
        <end position="39"/>
    </location>
</feature>
<evidence type="ECO:0000313" key="3">
    <source>
        <dbReference type="EMBL" id="CAD0112181.1"/>
    </source>
</evidence>
<organism evidence="3 4">
    <name type="scientific">Aureobasidium uvarum</name>
    <dbReference type="NCBI Taxonomy" id="2773716"/>
    <lineage>
        <taxon>Eukaryota</taxon>
        <taxon>Fungi</taxon>
        <taxon>Dikarya</taxon>
        <taxon>Ascomycota</taxon>
        <taxon>Pezizomycotina</taxon>
        <taxon>Dothideomycetes</taxon>
        <taxon>Dothideomycetidae</taxon>
        <taxon>Dothideales</taxon>
        <taxon>Saccotheciaceae</taxon>
        <taxon>Aureobasidium</taxon>
    </lineage>
</organism>
<evidence type="ECO:0000256" key="1">
    <source>
        <dbReference type="SAM" id="Coils"/>
    </source>
</evidence>
<reference evidence="3" key="1">
    <citation type="submission" date="2020-06" db="EMBL/GenBank/DDBJ databases">
        <authorList>
            <person name="Onetto C."/>
        </authorList>
    </citation>
    <scope>NUCLEOTIDE SEQUENCE</scope>
</reference>
<feature type="region of interest" description="Disordered" evidence="2">
    <location>
        <begin position="1"/>
        <end position="39"/>
    </location>
</feature>
<dbReference type="EMBL" id="CAINUL010000014">
    <property type="protein sequence ID" value="CAD0112181.1"/>
    <property type="molecule type" value="Genomic_DNA"/>
</dbReference>
<feature type="coiled-coil region" evidence="1">
    <location>
        <begin position="106"/>
        <end position="168"/>
    </location>
</feature>